<dbReference type="Proteomes" id="UP001551658">
    <property type="component" value="Unassembled WGS sequence"/>
</dbReference>
<evidence type="ECO:0000313" key="1">
    <source>
        <dbReference type="EMBL" id="MEV0363093.1"/>
    </source>
</evidence>
<keyword evidence="2" id="KW-1185">Reference proteome</keyword>
<sequence>MGAQADALTCEQPGHRDGHTCVLVSDGGMPATDDAFNSQYASVYWRGEPPMALPDGHDWEAAWAHGMRAVADGQDADGRLVLAVAERTIPQPVVDLSTEMSWVQRLVAITGGPSSLVPTPDWAAVESRLGTPLPSDYKRLVEAFGCDGMFNGFFDVFHPGELLWHTEYHADNDMAFGDEHPPFPAPGGLIPWSNNEHEQTYFWITEGPDPDRWPVYAVNSLDEGARFDCTATEFLFRQMTDHQHPFHIAAEGVRGHWFQERPAR</sequence>
<dbReference type="EMBL" id="JBFAIH010000004">
    <property type="protein sequence ID" value="MEV0363093.1"/>
    <property type="molecule type" value="Genomic_DNA"/>
</dbReference>
<protein>
    <submittedName>
        <fullName evidence="1">SMI1/KNR4 family protein</fullName>
    </submittedName>
</protein>
<name>A0ABV3F5Y0_9NOCA</name>
<reference evidence="1 2" key="1">
    <citation type="submission" date="2024-06" db="EMBL/GenBank/DDBJ databases">
        <title>The Natural Products Discovery Center: Release of the First 8490 Sequenced Strains for Exploring Actinobacteria Biosynthetic Diversity.</title>
        <authorList>
            <person name="Kalkreuter E."/>
            <person name="Kautsar S.A."/>
            <person name="Yang D."/>
            <person name="Bader C.D."/>
            <person name="Teijaro C.N."/>
            <person name="Fluegel L."/>
            <person name="Davis C.M."/>
            <person name="Simpson J.R."/>
            <person name="Lauterbach L."/>
            <person name="Steele A.D."/>
            <person name="Gui C."/>
            <person name="Meng S."/>
            <person name="Li G."/>
            <person name="Viehrig K."/>
            <person name="Ye F."/>
            <person name="Su P."/>
            <person name="Kiefer A.F."/>
            <person name="Nichols A."/>
            <person name="Cepeda A.J."/>
            <person name="Yan W."/>
            <person name="Fan B."/>
            <person name="Jiang Y."/>
            <person name="Adhikari A."/>
            <person name="Zheng C.-J."/>
            <person name="Schuster L."/>
            <person name="Cowan T.M."/>
            <person name="Smanski M.J."/>
            <person name="Chevrette M.G."/>
            <person name="De Carvalho L.P.S."/>
            <person name="Shen B."/>
        </authorList>
    </citation>
    <scope>NUCLEOTIDE SEQUENCE [LARGE SCALE GENOMIC DNA]</scope>
    <source>
        <strain evidence="1 2">NPDC050671</strain>
    </source>
</reference>
<organism evidence="1 2">
    <name type="scientific">Nocardia fusca</name>
    <dbReference type="NCBI Taxonomy" id="941183"/>
    <lineage>
        <taxon>Bacteria</taxon>
        <taxon>Bacillati</taxon>
        <taxon>Actinomycetota</taxon>
        <taxon>Actinomycetes</taxon>
        <taxon>Mycobacteriales</taxon>
        <taxon>Nocardiaceae</taxon>
        <taxon>Nocardia</taxon>
    </lineage>
</organism>
<gene>
    <name evidence="1" type="ORF">AB0H72_10370</name>
</gene>
<proteinExistence type="predicted"/>
<accession>A0ABV3F5Y0</accession>
<dbReference type="InterPro" id="IPR037883">
    <property type="entry name" value="Knr4/Smi1-like_sf"/>
</dbReference>
<dbReference type="SUPFAM" id="SSF160631">
    <property type="entry name" value="SMI1/KNR4-like"/>
    <property type="match status" value="1"/>
</dbReference>
<evidence type="ECO:0000313" key="2">
    <source>
        <dbReference type="Proteomes" id="UP001551658"/>
    </source>
</evidence>
<dbReference type="RefSeq" id="WP_357976687.1">
    <property type="nucleotide sequence ID" value="NZ_JBFAIH010000004.1"/>
</dbReference>
<comment type="caution">
    <text evidence="1">The sequence shown here is derived from an EMBL/GenBank/DDBJ whole genome shotgun (WGS) entry which is preliminary data.</text>
</comment>